<dbReference type="SMART" id="SM00546">
    <property type="entry name" value="CUE"/>
    <property type="match status" value="1"/>
</dbReference>
<feature type="compositionally biased region" description="Basic residues" evidence="1">
    <location>
        <begin position="623"/>
        <end position="646"/>
    </location>
</feature>
<dbReference type="EMBL" id="MCBS01024957">
    <property type="protein sequence ID" value="RKF72026.1"/>
    <property type="molecule type" value="Genomic_DNA"/>
</dbReference>
<dbReference type="Gene3D" id="1.10.8.10">
    <property type="entry name" value="DNA helicase RuvA subunit, C-terminal domain"/>
    <property type="match status" value="1"/>
</dbReference>
<evidence type="ECO:0000313" key="3">
    <source>
        <dbReference type="EMBL" id="RKF72026.1"/>
    </source>
</evidence>
<feature type="compositionally biased region" description="Basic and acidic residues" evidence="1">
    <location>
        <begin position="581"/>
        <end position="590"/>
    </location>
</feature>
<dbReference type="Pfam" id="PF02845">
    <property type="entry name" value="CUE"/>
    <property type="match status" value="1"/>
</dbReference>
<dbReference type="Proteomes" id="UP000285326">
    <property type="component" value="Unassembled WGS sequence"/>
</dbReference>
<feature type="region of interest" description="Disordered" evidence="1">
    <location>
        <begin position="571"/>
        <end position="646"/>
    </location>
</feature>
<comment type="caution">
    <text evidence="3">The sequence shown here is derived from an EMBL/GenBank/DDBJ whole genome shotgun (WGS) entry which is preliminary data.</text>
</comment>
<dbReference type="CDD" id="cd14364">
    <property type="entry name" value="CUE_ASCC2"/>
    <property type="match status" value="1"/>
</dbReference>
<dbReference type="PANTHER" id="PTHR21494">
    <property type="entry name" value="ACTIVATING SIGNAL COINTEGRATOR 1 COMPLEX SUBUNIT 2 ASC-1 COMPLEX SUBUNIT P100"/>
    <property type="match status" value="1"/>
</dbReference>
<reference evidence="3 4" key="1">
    <citation type="journal article" date="2018" name="BMC Genomics">
        <title>Comparative genome analyses reveal sequence features reflecting distinct modes of host-adaptation between dicot and monocot powdery mildew.</title>
        <authorList>
            <person name="Wu Y."/>
            <person name="Ma X."/>
            <person name="Pan Z."/>
            <person name="Kale S.D."/>
            <person name="Song Y."/>
            <person name="King H."/>
            <person name="Zhang Q."/>
            <person name="Presley C."/>
            <person name="Deng X."/>
            <person name="Wei C.I."/>
            <person name="Xiao S."/>
        </authorList>
    </citation>
    <scope>NUCLEOTIDE SEQUENCE [LARGE SCALE GENOMIC DNA]</scope>
    <source>
        <strain evidence="3">UMSG1</strain>
    </source>
</reference>
<dbReference type="SUPFAM" id="SSF46934">
    <property type="entry name" value="UBA-like"/>
    <property type="match status" value="1"/>
</dbReference>
<dbReference type="InterPro" id="IPR041800">
    <property type="entry name" value="ASCC2_CUE"/>
</dbReference>
<evidence type="ECO:0000259" key="2">
    <source>
        <dbReference type="PROSITE" id="PS51140"/>
    </source>
</evidence>
<name>A0A420IBV3_9PEZI</name>
<dbReference type="InterPro" id="IPR052586">
    <property type="entry name" value="ASCC2"/>
</dbReference>
<gene>
    <name evidence="3" type="ORF">GcM1_249117</name>
</gene>
<feature type="compositionally biased region" description="Polar residues" evidence="1">
    <location>
        <begin position="595"/>
        <end position="606"/>
    </location>
</feature>
<feature type="domain" description="CUE" evidence="2">
    <location>
        <begin position="337"/>
        <end position="380"/>
    </location>
</feature>
<dbReference type="InterPro" id="IPR003892">
    <property type="entry name" value="CUE"/>
</dbReference>
<evidence type="ECO:0000313" key="4">
    <source>
        <dbReference type="Proteomes" id="UP000285326"/>
    </source>
</evidence>
<dbReference type="AlphaFoldDB" id="A0A420IBV3"/>
<dbReference type="PROSITE" id="PS51140">
    <property type="entry name" value="CUE"/>
    <property type="match status" value="1"/>
</dbReference>
<dbReference type="PANTHER" id="PTHR21494:SF0">
    <property type="entry name" value="ACTIVATING SIGNAL COINTEGRATOR 1 COMPLEX SUBUNIT 2"/>
    <property type="match status" value="1"/>
</dbReference>
<evidence type="ECO:0000256" key="1">
    <source>
        <dbReference type="SAM" id="MobiDB-lite"/>
    </source>
</evidence>
<proteinExistence type="predicted"/>
<accession>A0A420IBV3</accession>
<protein>
    <submittedName>
        <fullName evidence="3">Putative cue domain-containing protein</fullName>
    </submittedName>
</protein>
<sequence length="646" mass="73375">MSLLPHVAPYPKPDWKNHLSPEEWEACLDSWITIGRVYLALSDSDFRKYCVQDVSLLAFINSFVTTMALSNELPVMGDSSKLKSLHKTSYFLSHRFLDSKDPLNFLPSWGFLADASKVFGPKNTRKLYSLAYTNHCSTLESSMKSLKIFLTRELDAGVNGDLIQVESQLRRLNYLLRACPNVSTFFMVGIDFLDALITGYKITNPSLRKVIISNMYLCLIGLAEGQYPNLSLLIDQLFSLKAAAEAHRDGNSFVNDSLVPELVTVTPILKKLQQRVSDNDGGSARGDFVISSLEKFRKPNWSKRCITNMNRKIEKGKDKVIKMENNSYDVKSQTPSNRVSLISQVQELLPHLGSGFIARLLTQYEDNLEVVISHLLEGSLPPHLEKLDKNEPLENIKEDKSTHNFEPEESQHVLPTRRNVYDNDEFDRLAVKTSRIHFGRHSSQTSECSRDDCLSVVNKTAIISALAAFDSNDDERDDTYDIEDIGGTVDLTNPEENLEIHTPSQTQNLNDDILFQNFKSNPEVFERDGVTRRGIMRKKLREQTGLTNEMIEGWAIMLKRNPKLLRKLEMKSEETPNTQRELAKSAWRADESEEQNSTRTQGSSSYFCVKNNEVATANDRNARVTRRANHNRKNKHAKKIARGFSG</sequence>
<dbReference type="InterPro" id="IPR009060">
    <property type="entry name" value="UBA-like_sf"/>
</dbReference>
<organism evidence="3 4">
    <name type="scientific">Golovinomyces cichoracearum</name>
    <dbReference type="NCBI Taxonomy" id="62708"/>
    <lineage>
        <taxon>Eukaryota</taxon>
        <taxon>Fungi</taxon>
        <taxon>Dikarya</taxon>
        <taxon>Ascomycota</taxon>
        <taxon>Pezizomycotina</taxon>
        <taxon>Leotiomycetes</taxon>
        <taxon>Erysiphales</taxon>
        <taxon>Erysiphaceae</taxon>
        <taxon>Golovinomyces</taxon>
    </lineage>
</organism>
<dbReference type="GO" id="GO:0043130">
    <property type="term" value="F:ubiquitin binding"/>
    <property type="evidence" value="ECO:0007669"/>
    <property type="project" value="InterPro"/>
</dbReference>